<protein>
    <submittedName>
        <fullName evidence="3">Uncharacterized protein</fullName>
    </submittedName>
</protein>
<evidence type="ECO:0000256" key="2">
    <source>
        <dbReference type="SAM" id="SignalP"/>
    </source>
</evidence>
<keyword evidence="4" id="KW-1185">Reference proteome</keyword>
<reference evidence="4" key="1">
    <citation type="submission" date="2021-11" db="EMBL/GenBank/DDBJ databases">
        <title>Cultivation dependent microbiological survey of springs from the worlds oldest radium mine currently devoted to the extraction of radon-saturated water.</title>
        <authorList>
            <person name="Kapinusova G."/>
            <person name="Smrhova T."/>
            <person name="Strejcek M."/>
            <person name="Suman J."/>
            <person name="Jani K."/>
            <person name="Pajer P."/>
            <person name="Uhlik O."/>
        </authorList>
    </citation>
    <scope>NUCLEOTIDE SEQUENCE [LARGE SCALE GENOMIC DNA]</scope>
    <source>
        <strain evidence="4">J379</strain>
    </source>
</reference>
<accession>A0ABY5PDJ8</accession>
<sequence>MSRSLSLLAAALLTAALVAIGAHSASGQTTPTTPSTPGSPGTTGVTIKGSTVIRIDPILFETLTAAGAKVRAGKPATATKTGVKFKVTSISLGKDGQSYLLKHKGEMRISTASRSLRIKNPTTSVSQTTGQGELTATVAGKRVKLAALQIDIGALEQTGSGINADNVNLAMNARLASELNRLLPTPSVLEGATFGKATLKVITEA</sequence>
<feature type="chain" id="PRO_5045622133" evidence="2">
    <location>
        <begin position="25"/>
        <end position="205"/>
    </location>
</feature>
<organism evidence="3 4">
    <name type="scientific">Svornostia abyssi</name>
    <dbReference type="NCBI Taxonomy" id="2898438"/>
    <lineage>
        <taxon>Bacteria</taxon>
        <taxon>Bacillati</taxon>
        <taxon>Actinomycetota</taxon>
        <taxon>Thermoleophilia</taxon>
        <taxon>Solirubrobacterales</taxon>
        <taxon>Baekduiaceae</taxon>
        <taxon>Svornostia</taxon>
    </lineage>
</organism>
<evidence type="ECO:0000313" key="3">
    <source>
        <dbReference type="EMBL" id="UUY02676.1"/>
    </source>
</evidence>
<name>A0ABY5PDJ8_9ACTN</name>
<feature type="signal peptide" evidence="2">
    <location>
        <begin position="1"/>
        <end position="24"/>
    </location>
</feature>
<evidence type="ECO:0000256" key="1">
    <source>
        <dbReference type="SAM" id="MobiDB-lite"/>
    </source>
</evidence>
<feature type="region of interest" description="Disordered" evidence="1">
    <location>
        <begin position="24"/>
        <end position="46"/>
    </location>
</feature>
<dbReference type="RefSeq" id="WP_353863200.1">
    <property type="nucleotide sequence ID" value="NZ_CP088295.1"/>
</dbReference>
<proteinExistence type="predicted"/>
<dbReference type="Proteomes" id="UP001058860">
    <property type="component" value="Chromosome"/>
</dbReference>
<keyword evidence="2" id="KW-0732">Signal</keyword>
<dbReference type="EMBL" id="CP088295">
    <property type="protein sequence ID" value="UUY02676.1"/>
    <property type="molecule type" value="Genomic_DNA"/>
</dbReference>
<evidence type="ECO:0000313" key="4">
    <source>
        <dbReference type="Proteomes" id="UP001058860"/>
    </source>
</evidence>
<gene>
    <name evidence="3" type="ORF">LRS13_18580</name>
</gene>